<dbReference type="PANTHER" id="PTHR43133">
    <property type="entry name" value="RNA POLYMERASE ECF-TYPE SIGMA FACTO"/>
    <property type="match status" value="1"/>
</dbReference>
<evidence type="ECO:0000313" key="5">
    <source>
        <dbReference type="EMBL" id="MBA0085827.1"/>
    </source>
</evidence>
<dbReference type="InterPro" id="IPR011517">
    <property type="entry name" value="RNA_pol_sigma70_ECF-like"/>
</dbReference>
<reference evidence="5" key="1">
    <citation type="submission" date="2020-06" db="EMBL/GenBank/DDBJ databases">
        <title>Legume-microbial interactions unlock mineral nutrients during tropical forest succession.</title>
        <authorList>
            <person name="Epihov D.Z."/>
        </authorList>
    </citation>
    <scope>NUCLEOTIDE SEQUENCE [LARGE SCALE GENOMIC DNA]</scope>
    <source>
        <strain evidence="5">Pan2503</strain>
    </source>
</reference>
<comment type="caution">
    <text evidence="5">The sequence shown here is derived from an EMBL/GenBank/DDBJ whole genome shotgun (WGS) entry which is preliminary data.</text>
</comment>
<evidence type="ECO:0000259" key="4">
    <source>
        <dbReference type="Pfam" id="PF07638"/>
    </source>
</evidence>
<dbReference type="NCBIfam" id="TIGR02937">
    <property type="entry name" value="sigma70-ECF"/>
    <property type="match status" value="1"/>
</dbReference>
<dbReference type="InterPro" id="IPR053812">
    <property type="entry name" value="HTH_Sigma70_ECF-like"/>
</dbReference>
<dbReference type="InterPro" id="IPR013324">
    <property type="entry name" value="RNA_pol_sigma_r3/r4-like"/>
</dbReference>
<evidence type="ECO:0000313" key="6">
    <source>
        <dbReference type="Proteomes" id="UP000567293"/>
    </source>
</evidence>
<evidence type="ECO:0000256" key="3">
    <source>
        <dbReference type="ARBA" id="ARBA00023163"/>
    </source>
</evidence>
<keyword evidence="6" id="KW-1185">Reference proteome</keyword>
<dbReference type="SUPFAM" id="SSF88659">
    <property type="entry name" value="Sigma3 and sigma4 domains of RNA polymerase sigma factors"/>
    <property type="match status" value="1"/>
</dbReference>
<accession>A0A7V8NR60</accession>
<organism evidence="5 6">
    <name type="scientific">Candidatus Acidiferrum panamense</name>
    <dbReference type="NCBI Taxonomy" id="2741543"/>
    <lineage>
        <taxon>Bacteria</taxon>
        <taxon>Pseudomonadati</taxon>
        <taxon>Acidobacteriota</taxon>
        <taxon>Terriglobia</taxon>
        <taxon>Candidatus Acidiferrales</taxon>
        <taxon>Candidatus Acidiferrum</taxon>
    </lineage>
</organism>
<keyword evidence="3" id="KW-0804">Transcription</keyword>
<dbReference type="InterPro" id="IPR036388">
    <property type="entry name" value="WH-like_DNA-bd_sf"/>
</dbReference>
<evidence type="ECO:0000256" key="1">
    <source>
        <dbReference type="ARBA" id="ARBA00023015"/>
    </source>
</evidence>
<sequence length="195" mass="22215">MASTPLDHDLTGLLRAWRAGDEKALERLTPLVYAELHRAAGNYMAGERSEHTLQTTALINEVYLRLGAFQHIDWQNRAQFFGICAQLMRRILVDFARSHRSQKRGGGTPALQLDEALIVSREQEADLVALDEALNELAAKDSRKCRVVELRFFTGLSTKETAHVLQVSVETVMRDWRLAKAWLLRQLELQKPHET</sequence>
<name>A0A7V8NR60_9BACT</name>
<dbReference type="Pfam" id="PF07638">
    <property type="entry name" value="Sigma70_ECF"/>
    <property type="match status" value="1"/>
</dbReference>
<dbReference type="Gene3D" id="1.10.10.10">
    <property type="entry name" value="Winged helix-like DNA-binding domain superfamily/Winged helix DNA-binding domain"/>
    <property type="match status" value="1"/>
</dbReference>
<protein>
    <submittedName>
        <fullName evidence="5">Sigma-70 family RNA polymerase sigma factor</fullName>
    </submittedName>
</protein>
<evidence type="ECO:0000256" key="2">
    <source>
        <dbReference type="ARBA" id="ARBA00023082"/>
    </source>
</evidence>
<keyword evidence="2" id="KW-0731">Sigma factor</keyword>
<dbReference type="InterPro" id="IPR039425">
    <property type="entry name" value="RNA_pol_sigma-70-like"/>
</dbReference>
<dbReference type="PANTHER" id="PTHR43133:SF39">
    <property type="entry name" value="SIMILAR TO RNA POLYMERASE SIGMA-E FACTOR"/>
    <property type="match status" value="1"/>
</dbReference>
<feature type="domain" description="RNA polymerase sigma-70 ECF-like HTH" evidence="4">
    <location>
        <begin position="9"/>
        <end position="187"/>
    </location>
</feature>
<dbReference type="GO" id="GO:0016987">
    <property type="term" value="F:sigma factor activity"/>
    <property type="evidence" value="ECO:0007669"/>
    <property type="project" value="UniProtKB-KW"/>
</dbReference>
<keyword evidence="1" id="KW-0805">Transcription regulation</keyword>
<gene>
    <name evidence="5" type="ORF">HRJ53_12590</name>
</gene>
<dbReference type="AlphaFoldDB" id="A0A7V8NR60"/>
<proteinExistence type="predicted"/>
<dbReference type="GO" id="GO:0006352">
    <property type="term" value="P:DNA-templated transcription initiation"/>
    <property type="evidence" value="ECO:0007669"/>
    <property type="project" value="InterPro"/>
</dbReference>
<dbReference type="EMBL" id="JACDQQ010001230">
    <property type="protein sequence ID" value="MBA0085827.1"/>
    <property type="molecule type" value="Genomic_DNA"/>
</dbReference>
<dbReference type="NCBIfam" id="TIGR02999">
    <property type="entry name" value="Sig-70_X6"/>
    <property type="match status" value="1"/>
</dbReference>
<dbReference type="Proteomes" id="UP000567293">
    <property type="component" value="Unassembled WGS sequence"/>
</dbReference>
<dbReference type="InterPro" id="IPR014284">
    <property type="entry name" value="RNA_pol_sigma-70_dom"/>
</dbReference>